<proteinExistence type="predicted"/>
<dbReference type="AlphaFoldDB" id="A0A0S7WPK5"/>
<evidence type="ECO:0000256" key="1">
    <source>
        <dbReference type="SAM" id="Phobius"/>
    </source>
</evidence>
<organism evidence="2 3">
    <name type="scientific">candidate division TA06 bacterium DG_24</name>
    <dbReference type="NCBI Taxonomy" id="1703770"/>
    <lineage>
        <taxon>Bacteria</taxon>
        <taxon>Bacteria division TA06</taxon>
    </lineage>
</organism>
<keyword evidence="1" id="KW-1133">Transmembrane helix</keyword>
<name>A0A0S7WPK5_UNCT6</name>
<comment type="caution">
    <text evidence="2">The sequence shown here is derived from an EMBL/GenBank/DDBJ whole genome shotgun (WGS) entry which is preliminary data.</text>
</comment>
<keyword evidence="1" id="KW-0472">Membrane</keyword>
<feature type="transmembrane region" description="Helical" evidence="1">
    <location>
        <begin position="20"/>
        <end position="42"/>
    </location>
</feature>
<protein>
    <submittedName>
        <fullName evidence="2">Uncharacterized protein</fullName>
    </submittedName>
</protein>
<dbReference type="Proteomes" id="UP000052008">
    <property type="component" value="Unassembled WGS sequence"/>
</dbReference>
<gene>
    <name evidence="2" type="ORF">AMJ39_09205</name>
</gene>
<reference evidence="2 3" key="1">
    <citation type="journal article" date="2015" name="Microbiome">
        <title>Genomic resolution of linkages in carbon, nitrogen, and sulfur cycling among widespread estuary sediment bacteria.</title>
        <authorList>
            <person name="Baker B.J."/>
            <person name="Lazar C.S."/>
            <person name="Teske A.P."/>
            <person name="Dick G.J."/>
        </authorList>
    </citation>
    <scope>NUCLEOTIDE SEQUENCE [LARGE SCALE GENOMIC DNA]</scope>
    <source>
        <strain evidence="2">DG_24</strain>
    </source>
</reference>
<sequence length="578" mass="63924">MKTRFTLKQRARDQGEGGFILVVALMLTMLIALLGAAFLAYVPFELQRTDEATGRDVAIEAADAGFQDVIQNLIQDARWDGYENPDDPVVLTDPESGKIISAFTLDVHTGVDQYDRNVSPPETLQGIQLGYDLTGMKRIGVISTGYKLTQEGNIRMKGGSPDPNYARRVFALVVTLSPSDYVLFTGGWLTIVNGGTWNGKIHANEQININNYSTVPGLNDTIYLNAPVSSPTPPDFGGSHYPYTGPNDPRIVSTASPPFINTTVLPMPYLDLSPDGPFMQATHGDPDSGYYNGHVERFDRWSTNSDHGLWFGEVSDTDFFAQSFIQSTGPNPEDTIRVIEREVGSGVWKKWWVQREGHGQNSFISVTAIDSVYNPLDESYGYRQVPVNWHPDNPAEEGCVLFVHDGTAVVGNVMVDGRVSIVSGTDAPSHWKGSILIDGDIKYSDVDYSTDPPTTPPETKERPCGLGLFATDRIFIADKQFQQFGIPCADDTLTVSAQIITEQGVFRALYNDLPVNCPAADRKFTLVGAICSYRTPELSRAYGRRFYNYDLNLNRVKLPALPRIVYLYPGSWRILPMS</sequence>
<accession>A0A0S7WPK5</accession>
<evidence type="ECO:0000313" key="3">
    <source>
        <dbReference type="Proteomes" id="UP000052008"/>
    </source>
</evidence>
<dbReference type="EMBL" id="LIZS01000094">
    <property type="protein sequence ID" value="KPJ51833.1"/>
    <property type="molecule type" value="Genomic_DNA"/>
</dbReference>
<evidence type="ECO:0000313" key="2">
    <source>
        <dbReference type="EMBL" id="KPJ51833.1"/>
    </source>
</evidence>
<keyword evidence="1" id="KW-0812">Transmembrane</keyword>